<feature type="region of interest" description="Disordered" evidence="1">
    <location>
        <begin position="1"/>
        <end position="25"/>
    </location>
</feature>
<keyword evidence="2" id="KW-1133">Transmembrane helix</keyword>
<feature type="compositionally biased region" description="Basic residues" evidence="1">
    <location>
        <begin position="1"/>
        <end position="12"/>
    </location>
</feature>
<dbReference type="EMBL" id="JAUTWS010000025">
    <property type="protein sequence ID" value="MDO9711219.1"/>
    <property type="molecule type" value="Genomic_DNA"/>
</dbReference>
<gene>
    <name evidence="3" type="ORF">Q7A36_22900</name>
</gene>
<keyword evidence="4" id="KW-1185">Reference proteome</keyword>
<evidence type="ECO:0000256" key="2">
    <source>
        <dbReference type="SAM" id="Phobius"/>
    </source>
</evidence>
<dbReference type="RefSeq" id="WP_305106076.1">
    <property type="nucleotide sequence ID" value="NZ_JAUTWS010000025.1"/>
</dbReference>
<accession>A0ABT9E4X5</accession>
<keyword evidence="2" id="KW-0812">Transmembrane</keyword>
<name>A0ABT9E4X5_9PROT</name>
<feature type="transmembrane region" description="Helical" evidence="2">
    <location>
        <begin position="58"/>
        <end position="77"/>
    </location>
</feature>
<sequence>MSGGARARHTPRPRPAAKPFAPRGPAPLAGWRRWRWVAILVLAALIGLPLAHAILGEVAALLGATFLLGVLVGRWTAR</sequence>
<comment type="caution">
    <text evidence="3">The sequence shown here is derived from an EMBL/GenBank/DDBJ whole genome shotgun (WGS) entry which is preliminary data.</text>
</comment>
<evidence type="ECO:0000256" key="1">
    <source>
        <dbReference type="SAM" id="MobiDB-lite"/>
    </source>
</evidence>
<dbReference type="Proteomes" id="UP001243009">
    <property type="component" value="Unassembled WGS sequence"/>
</dbReference>
<reference evidence="3 4" key="1">
    <citation type="submission" date="2023-08" db="EMBL/GenBank/DDBJ databases">
        <title>The draft genome sequence of Paracraurococcus sp. LOR1-02.</title>
        <authorList>
            <person name="Kingkaew E."/>
            <person name="Tanasupawat S."/>
        </authorList>
    </citation>
    <scope>NUCLEOTIDE SEQUENCE [LARGE SCALE GENOMIC DNA]</scope>
    <source>
        <strain evidence="3 4">LOR1-02</strain>
    </source>
</reference>
<proteinExistence type="predicted"/>
<keyword evidence="2" id="KW-0472">Membrane</keyword>
<evidence type="ECO:0000313" key="4">
    <source>
        <dbReference type="Proteomes" id="UP001243009"/>
    </source>
</evidence>
<organism evidence="3 4">
    <name type="scientific">Paracraurococcus lichenis</name>
    <dbReference type="NCBI Taxonomy" id="3064888"/>
    <lineage>
        <taxon>Bacteria</taxon>
        <taxon>Pseudomonadati</taxon>
        <taxon>Pseudomonadota</taxon>
        <taxon>Alphaproteobacteria</taxon>
        <taxon>Acetobacterales</taxon>
        <taxon>Roseomonadaceae</taxon>
        <taxon>Paracraurococcus</taxon>
    </lineage>
</organism>
<protein>
    <recommendedName>
        <fullName evidence="5">AI-2E family transporter</fullName>
    </recommendedName>
</protein>
<feature type="transmembrane region" description="Helical" evidence="2">
    <location>
        <begin position="34"/>
        <end position="52"/>
    </location>
</feature>
<evidence type="ECO:0000313" key="3">
    <source>
        <dbReference type="EMBL" id="MDO9711219.1"/>
    </source>
</evidence>
<evidence type="ECO:0008006" key="5">
    <source>
        <dbReference type="Google" id="ProtNLM"/>
    </source>
</evidence>